<dbReference type="GO" id="GO:0019367">
    <property type="term" value="P:fatty acid elongation, saturated fatty acid"/>
    <property type="evidence" value="ECO:0007669"/>
    <property type="project" value="TreeGrafter"/>
</dbReference>
<feature type="transmembrane region" description="Helical" evidence="12">
    <location>
        <begin position="75"/>
        <end position="102"/>
    </location>
</feature>
<reference evidence="14 15" key="2">
    <citation type="submission" date="2016-08" db="EMBL/GenBank/DDBJ databases">
        <title>Pervasive Adenine N6-methylation of Active Genes in Fungi.</title>
        <authorList>
            <consortium name="DOE Joint Genome Institute"/>
            <person name="Mondo S.J."/>
            <person name="Dannebaum R.O."/>
            <person name="Kuo R.C."/>
            <person name="Labutti K."/>
            <person name="Haridas S."/>
            <person name="Kuo A."/>
            <person name="Salamov A."/>
            <person name="Ahrendt S.R."/>
            <person name="Lipzen A."/>
            <person name="Sullivan W."/>
            <person name="Andreopoulos W.B."/>
            <person name="Clum A."/>
            <person name="Lindquist E."/>
            <person name="Daum C."/>
            <person name="Ramamoorthy G.K."/>
            <person name="Gryganskyi A."/>
            <person name="Culley D."/>
            <person name="Magnuson J.K."/>
            <person name="James T.Y."/>
            <person name="O'Malley M.A."/>
            <person name="Stajich J.E."/>
            <person name="Spatafora J.W."/>
            <person name="Visel A."/>
            <person name="Grigoriev I.V."/>
        </authorList>
    </citation>
    <scope>NUCLEOTIDE SEQUENCE [LARGE SCALE GENOMIC DNA]</scope>
    <source>
        <strain evidence="15">finn</strain>
    </source>
</reference>
<evidence type="ECO:0000256" key="4">
    <source>
        <dbReference type="ARBA" id="ARBA00022679"/>
    </source>
</evidence>
<feature type="transmembrane region" description="Helical" evidence="12">
    <location>
        <begin position="175"/>
        <end position="192"/>
    </location>
</feature>
<protein>
    <recommendedName>
        <fullName evidence="12">Elongation of fatty acids protein</fullName>
        <ecNumber evidence="12">2.3.1.-</ecNumber>
    </recommendedName>
</protein>
<dbReference type="GO" id="GO:0042761">
    <property type="term" value="P:very long-chain fatty acid biosynthetic process"/>
    <property type="evidence" value="ECO:0007669"/>
    <property type="project" value="TreeGrafter"/>
</dbReference>
<keyword evidence="7 12" id="KW-1133">Transmembrane helix</keyword>
<dbReference type="PANTHER" id="PTHR11157">
    <property type="entry name" value="FATTY ACID ACYL TRANSFERASE-RELATED"/>
    <property type="match status" value="1"/>
</dbReference>
<dbReference type="EMBL" id="MCFH01000034">
    <property type="protein sequence ID" value="ORX46653.1"/>
    <property type="molecule type" value="Genomic_DNA"/>
</dbReference>
<proteinExistence type="inferred from homology"/>
<gene>
    <name evidence="14" type="ORF">BCR36DRAFT_372116</name>
</gene>
<keyword evidence="15" id="KW-1185">Reference proteome</keyword>
<evidence type="ECO:0000313" key="15">
    <source>
        <dbReference type="Proteomes" id="UP000193719"/>
    </source>
</evidence>
<evidence type="ECO:0000256" key="2">
    <source>
        <dbReference type="ARBA" id="ARBA00007263"/>
    </source>
</evidence>
<dbReference type="PANTHER" id="PTHR11157:SF134">
    <property type="entry name" value="ELONGATION OF FATTY ACIDS PROTEIN 1-RELATED"/>
    <property type="match status" value="1"/>
</dbReference>
<dbReference type="AlphaFoldDB" id="A0A1Y1V3W6"/>
<evidence type="ECO:0000256" key="13">
    <source>
        <dbReference type="SAM" id="MobiDB-lite"/>
    </source>
</evidence>
<evidence type="ECO:0000256" key="12">
    <source>
        <dbReference type="RuleBase" id="RU361115"/>
    </source>
</evidence>
<dbReference type="GO" id="GO:0034625">
    <property type="term" value="P:fatty acid elongation, monounsaturated fatty acid"/>
    <property type="evidence" value="ECO:0007669"/>
    <property type="project" value="TreeGrafter"/>
</dbReference>
<feature type="transmembrane region" description="Helical" evidence="12">
    <location>
        <begin position="251"/>
        <end position="270"/>
    </location>
</feature>
<sequence length="315" mass="36629">MEGEYELKGYVYPYFAKGLQLVTGKDPANFKFVVGETPLSTFKEVAILFCLYYVVIFLIYTFMKNRKPFQLKGIAFVHNCFLCFISLVLCVSIFEFIIQIAVKHGFLNSVCAKEAYTQRLEVLYYCNYLVKYYEFIDTIFLALKKKKLDFLHLYHHGMTMFICWCQLYGHATITWGPVAINLFVHVIMYYYYARTTIIKKRVWWKKYLTTLQIVQFVIDIFLIYGATYTYFAYNFFPALPNFGNCNGDPVMAIIGCAVITSYLFLFISFFKKTYKGKKPSPKAAQDVKKAASTGKSTAVKAKNNIKKRAKSEKFN</sequence>
<dbReference type="GO" id="GO:0030148">
    <property type="term" value="P:sphingolipid biosynthetic process"/>
    <property type="evidence" value="ECO:0007669"/>
    <property type="project" value="TreeGrafter"/>
</dbReference>
<feature type="region of interest" description="Disordered" evidence="13">
    <location>
        <begin position="276"/>
        <end position="315"/>
    </location>
</feature>
<organism evidence="14 15">
    <name type="scientific">Piromyces finnis</name>
    <dbReference type="NCBI Taxonomy" id="1754191"/>
    <lineage>
        <taxon>Eukaryota</taxon>
        <taxon>Fungi</taxon>
        <taxon>Fungi incertae sedis</taxon>
        <taxon>Chytridiomycota</taxon>
        <taxon>Chytridiomycota incertae sedis</taxon>
        <taxon>Neocallimastigomycetes</taxon>
        <taxon>Neocallimastigales</taxon>
        <taxon>Neocallimastigaceae</taxon>
        <taxon>Piromyces</taxon>
    </lineage>
</organism>
<comment type="similarity">
    <text evidence="2 12">Belongs to the ELO family.</text>
</comment>
<evidence type="ECO:0000256" key="1">
    <source>
        <dbReference type="ARBA" id="ARBA00004141"/>
    </source>
</evidence>
<evidence type="ECO:0000256" key="3">
    <source>
        <dbReference type="ARBA" id="ARBA00022516"/>
    </source>
</evidence>
<comment type="catalytic activity">
    <reaction evidence="12">
        <text>an acyl-CoA + malonyl-CoA + H(+) = a 3-oxoacyl-CoA + CO2 + CoA</text>
        <dbReference type="Rhea" id="RHEA:50252"/>
        <dbReference type="ChEBI" id="CHEBI:15378"/>
        <dbReference type="ChEBI" id="CHEBI:16526"/>
        <dbReference type="ChEBI" id="CHEBI:57287"/>
        <dbReference type="ChEBI" id="CHEBI:57384"/>
        <dbReference type="ChEBI" id="CHEBI:58342"/>
        <dbReference type="ChEBI" id="CHEBI:90726"/>
    </reaction>
    <physiologicalReaction direction="left-to-right" evidence="12">
        <dbReference type="Rhea" id="RHEA:50253"/>
    </physiologicalReaction>
</comment>
<dbReference type="GO" id="GO:0009922">
    <property type="term" value="F:fatty acid elongase activity"/>
    <property type="evidence" value="ECO:0007669"/>
    <property type="project" value="UniProtKB-EC"/>
</dbReference>
<keyword evidence="8 12" id="KW-0443">Lipid metabolism</keyword>
<dbReference type="Proteomes" id="UP000193719">
    <property type="component" value="Unassembled WGS sequence"/>
</dbReference>
<evidence type="ECO:0000256" key="10">
    <source>
        <dbReference type="ARBA" id="ARBA00023160"/>
    </source>
</evidence>
<dbReference type="GO" id="GO:0034626">
    <property type="term" value="P:fatty acid elongation, polyunsaturated fatty acid"/>
    <property type="evidence" value="ECO:0007669"/>
    <property type="project" value="TreeGrafter"/>
</dbReference>
<dbReference type="OrthoDB" id="434092at2759"/>
<dbReference type="STRING" id="1754191.A0A1Y1V3W6"/>
<dbReference type="Pfam" id="PF01151">
    <property type="entry name" value="ELO"/>
    <property type="match status" value="1"/>
</dbReference>
<keyword evidence="4 12" id="KW-0808">Transferase</keyword>
<feature type="transmembrane region" description="Helical" evidence="12">
    <location>
        <begin position="213"/>
        <end position="231"/>
    </location>
</feature>
<keyword evidence="10 12" id="KW-0275">Fatty acid biosynthesis</keyword>
<keyword evidence="3 12" id="KW-0444">Lipid biosynthesis</keyword>
<comment type="caution">
    <text evidence="14">The sequence shown here is derived from an EMBL/GenBank/DDBJ whole genome shotgun (WGS) entry which is preliminary data.</text>
</comment>
<dbReference type="EC" id="2.3.1.-" evidence="12"/>
<name>A0A1Y1V3W6_9FUNG</name>
<reference evidence="14 15" key="1">
    <citation type="submission" date="2016-08" db="EMBL/GenBank/DDBJ databases">
        <title>Genomes of anaerobic fungi encode conserved fungal cellulosomes for biomass hydrolysis.</title>
        <authorList>
            <consortium name="DOE Joint Genome Institute"/>
            <person name="Haitjema C.H."/>
            <person name="Gilmore S.P."/>
            <person name="Henske J.K."/>
            <person name="Solomon K.V."/>
            <person name="De Groot R."/>
            <person name="Kuo A."/>
            <person name="Mondo S.J."/>
            <person name="Salamov A.A."/>
            <person name="Labutti K."/>
            <person name="Zhao Z."/>
            <person name="Chiniquy J."/>
            <person name="Barry K."/>
            <person name="Brewer H.M."/>
            <person name="Purvine S.O."/>
            <person name="Wright A.T."/>
            <person name="Boxma B."/>
            <person name="Van Alen T."/>
            <person name="Hackstein J.H."/>
            <person name="Baker S.E."/>
            <person name="Grigoriev I.V."/>
            <person name="O'Malley M.A."/>
        </authorList>
    </citation>
    <scope>NUCLEOTIDE SEQUENCE [LARGE SCALE GENOMIC DNA]</scope>
    <source>
        <strain evidence="15">finn</strain>
    </source>
</reference>
<evidence type="ECO:0000256" key="9">
    <source>
        <dbReference type="ARBA" id="ARBA00023136"/>
    </source>
</evidence>
<keyword evidence="6 12" id="KW-0276">Fatty acid metabolism</keyword>
<accession>A0A1Y1V3W6</accession>
<dbReference type="InterPro" id="IPR002076">
    <property type="entry name" value="ELO_fam"/>
</dbReference>
<evidence type="ECO:0000256" key="5">
    <source>
        <dbReference type="ARBA" id="ARBA00022692"/>
    </source>
</evidence>
<keyword evidence="9 12" id="KW-0472">Membrane</keyword>
<comment type="subcellular location">
    <subcellularLocation>
        <location evidence="1">Membrane</location>
        <topology evidence="1">Multi-pass membrane protein</topology>
    </subcellularLocation>
</comment>
<keyword evidence="5 12" id="KW-0812">Transmembrane</keyword>
<feature type="compositionally biased region" description="Basic residues" evidence="13">
    <location>
        <begin position="303"/>
        <end position="315"/>
    </location>
</feature>
<evidence type="ECO:0000313" key="14">
    <source>
        <dbReference type="EMBL" id="ORX46653.1"/>
    </source>
</evidence>
<dbReference type="GO" id="GO:0005789">
    <property type="term" value="C:endoplasmic reticulum membrane"/>
    <property type="evidence" value="ECO:0007669"/>
    <property type="project" value="TreeGrafter"/>
</dbReference>
<feature type="transmembrane region" description="Helical" evidence="12">
    <location>
        <begin position="45"/>
        <end position="63"/>
    </location>
</feature>
<evidence type="ECO:0000256" key="7">
    <source>
        <dbReference type="ARBA" id="ARBA00022989"/>
    </source>
</evidence>
<evidence type="ECO:0000256" key="6">
    <source>
        <dbReference type="ARBA" id="ARBA00022832"/>
    </source>
</evidence>
<evidence type="ECO:0000256" key="11">
    <source>
        <dbReference type="ARBA" id="ARBA00047375"/>
    </source>
</evidence>
<evidence type="ECO:0000256" key="8">
    <source>
        <dbReference type="ARBA" id="ARBA00023098"/>
    </source>
</evidence>
<comment type="catalytic activity">
    <reaction evidence="11">
        <text>a very-long-chain acyl-CoA + malonyl-CoA + H(+) = a very-long-chain 3-oxoacyl-CoA + CO2 + CoA</text>
        <dbReference type="Rhea" id="RHEA:32727"/>
        <dbReference type="ChEBI" id="CHEBI:15378"/>
        <dbReference type="ChEBI" id="CHEBI:16526"/>
        <dbReference type="ChEBI" id="CHEBI:57287"/>
        <dbReference type="ChEBI" id="CHEBI:57384"/>
        <dbReference type="ChEBI" id="CHEBI:90725"/>
        <dbReference type="ChEBI" id="CHEBI:90736"/>
        <dbReference type="EC" id="2.3.1.199"/>
    </reaction>
</comment>